<organism evidence="7 8">
    <name type="scientific">Aliikangiella coralliicola</name>
    <dbReference type="NCBI Taxonomy" id="2592383"/>
    <lineage>
        <taxon>Bacteria</taxon>
        <taxon>Pseudomonadati</taxon>
        <taxon>Pseudomonadota</taxon>
        <taxon>Gammaproteobacteria</taxon>
        <taxon>Oceanospirillales</taxon>
        <taxon>Pleioneaceae</taxon>
        <taxon>Aliikangiella</taxon>
    </lineage>
</organism>
<proteinExistence type="inferred from homology"/>
<dbReference type="EMBL" id="VIKS01000011">
    <property type="protein sequence ID" value="TQV85992.1"/>
    <property type="molecule type" value="Genomic_DNA"/>
</dbReference>
<dbReference type="SUPFAM" id="SSF53901">
    <property type="entry name" value="Thiolase-like"/>
    <property type="match status" value="2"/>
</dbReference>
<evidence type="ECO:0000256" key="1">
    <source>
        <dbReference type="ARBA" id="ARBA00005194"/>
    </source>
</evidence>
<evidence type="ECO:0000256" key="2">
    <source>
        <dbReference type="ARBA" id="ARBA00008467"/>
    </source>
</evidence>
<evidence type="ECO:0000256" key="4">
    <source>
        <dbReference type="RuleBase" id="RU003694"/>
    </source>
</evidence>
<dbReference type="Pfam" id="PF02801">
    <property type="entry name" value="Ketoacyl-synt_C"/>
    <property type="match status" value="1"/>
</dbReference>
<accession>A0A545U940</accession>
<evidence type="ECO:0000259" key="6">
    <source>
        <dbReference type="PROSITE" id="PS52004"/>
    </source>
</evidence>
<gene>
    <name evidence="7" type="ORF">FLL46_18955</name>
</gene>
<dbReference type="CDD" id="cd00834">
    <property type="entry name" value="KAS_I_II"/>
    <property type="match status" value="1"/>
</dbReference>
<dbReference type="InterPro" id="IPR020841">
    <property type="entry name" value="PKS_Beta-ketoAc_synthase_dom"/>
</dbReference>
<name>A0A545U940_9GAMM</name>
<dbReference type="InterPro" id="IPR014030">
    <property type="entry name" value="Ketoacyl_synth_N"/>
</dbReference>
<comment type="caution">
    <text evidence="7">The sequence shown here is derived from an EMBL/GenBank/DDBJ whole genome shotgun (WGS) entry which is preliminary data.</text>
</comment>
<sequence length="426" mass="45786">MKNYNQQEIVISGVGVTSAIGQGKSAFSAALLEGQHKFNVMQRPGRQAKLSSTEEPVAPSSTNDEQTTAFLGAEIESLLIPESIPKSLLRTASLSAQVALTSLDEAWNEAKLNEVPPDRIGLIVGGSNFQQRELSQTHQTYHNRTEFLRPTYAMSYMDSDLCGLCTEIFGIRGFAFTLGGASASGQVSVVQAVEAVKSGQVDVCIAIGALMDLSYWECQGFRTLGAMGSDRFANEPALAARPFDQDRDGFIFGESCGVVVIESIDSATKRDINPYARLAGTAMGMDGNRNPNPSFEGEVNAIKKALEQAQLSPGEIDYINPHGTGSTIGDETELKAIRHCELNHAYLNATKSIIGHGLSAAGTVEIIATLMQMKAGKLHPTRNLDNPIEETYNWVKQPGTKHNIKNAINLSMGFGGVNTAVCLQNI</sequence>
<evidence type="ECO:0000256" key="3">
    <source>
        <dbReference type="ARBA" id="ARBA00022679"/>
    </source>
</evidence>
<comment type="pathway">
    <text evidence="1">Lipid metabolism; fatty acid biosynthesis.</text>
</comment>
<feature type="compositionally biased region" description="Polar residues" evidence="5">
    <location>
        <begin position="49"/>
        <end position="64"/>
    </location>
</feature>
<dbReference type="RefSeq" id="WP_142932911.1">
    <property type="nucleotide sequence ID" value="NZ_ML660167.1"/>
</dbReference>
<dbReference type="GO" id="GO:0006633">
    <property type="term" value="P:fatty acid biosynthetic process"/>
    <property type="evidence" value="ECO:0007669"/>
    <property type="project" value="TreeGrafter"/>
</dbReference>
<dbReference type="InterPro" id="IPR016039">
    <property type="entry name" value="Thiolase-like"/>
</dbReference>
<dbReference type="Gene3D" id="3.40.47.10">
    <property type="match status" value="2"/>
</dbReference>
<keyword evidence="8" id="KW-1185">Reference proteome</keyword>
<feature type="region of interest" description="Disordered" evidence="5">
    <location>
        <begin position="42"/>
        <end position="64"/>
    </location>
</feature>
<dbReference type="PANTHER" id="PTHR11712">
    <property type="entry name" value="POLYKETIDE SYNTHASE-RELATED"/>
    <property type="match status" value="1"/>
</dbReference>
<dbReference type="GO" id="GO:0004315">
    <property type="term" value="F:3-oxoacyl-[acyl-carrier-protein] synthase activity"/>
    <property type="evidence" value="ECO:0007669"/>
    <property type="project" value="TreeGrafter"/>
</dbReference>
<dbReference type="PROSITE" id="PS52004">
    <property type="entry name" value="KS3_2"/>
    <property type="match status" value="1"/>
</dbReference>
<reference evidence="7 8" key="1">
    <citation type="submission" date="2019-07" db="EMBL/GenBank/DDBJ databases">
        <title>Draft genome for Aliikangiella sp. M105.</title>
        <authorList>
            <person name="Wang G."/>
        </authorList>
    </citation>
    <scope>NUCLEOTIDE SEQUENCE [LARGE SCALE GENOMIC DNA]</scope>
    <source>
        <strain evidence="7 8">M105</strain>
    </source>
</reference>
<evidence type="ECO:0000313" key="8">
    <source>
        <dbReference type="Proteomes" id="UP000315439"/>
    </source>
</evidence>
<dbReference type="InterPro" id="IPR000794">
    <property type="entry name" value="Beta-ketoacyl_synthase"/>
</dbReference>
<dbReference type="PANTHER" id="PTHR11712:SF336">
    <property type="entry name" value="3-OXOACYL-[ACYL-CARRIER-PROTEIN] SYNTHASE, MITOCHONDRIAL"/>
    <property type="match status" value="1"/>
</dbReference>
<dbReference type="Proteomes" id="UP000315439">
    <property type="component" value="Unassembled WGS sequence"/>
</dbReference>
<evidence type="ECO:0000313" key="7">
    <source>
        <dbReference type="EMBL" id="TQV85992.1"/>
    </source>
</evidence>
<evidence type="ECO:0000256" key="5">
    <source>
        <dbReference type="SAM" id="MobiDB-lite"/>
    </source>
</evidence>
<keyword evidence="3 4" id="KW-0808">Transferase</keyword>
<dbReference type="AlphaFoldDB" id="A0A545U940"/>
<dbReference type="Pfam" id="PF00109">
    <property type="entry name" value="ketoacyl-synt"/>
    <property type="match status" value="1"/>
</dbReference>
<feature type="domain" description="Ketosynthase family 3 (KS3)" evidence="6">
    <location>
        <begin position="6"/>
        <end position="425"/>
    </location>
</feature>
<dbReference type="SMART" id="SM00825">
    <property type="entry name" value="PKS_KS"/>
    <property type="match status" value="1"/>
</dbReference>
<dbReference type="InterPro" id="IPR014031">
    <property type="entry name" value="Ketoacyl_synth_C"/>
</dbReference>
<protein>
    <submittedName>
        <fullName evidence="7">Polyketide beta-ketoacyl:ACP synthase</fullName>
    </submittedName>
</protein>
<dbReference type="GO" id="GO:0005829">
    <property type="term" value="C:cytosol"/>
    <property type="evidence" value="ECO:0007669"/>
    <property type="project" value="TreeGrafter"/>
</dbReference>
<dbReference type="NCBIfam" id="NF005490">
    <property type="entry name" value="PRK07103.1"/>
    <property type="match status" value="1"/>
</dbReference>
<dbReference type="OrthoDB" id="9808669at2"/>
<comment type="similarity">
    <text evidence="2 4">Belongs to the thiolase-like superfamily. Beta-ketoacyl-ACP synthases family.</text>
</comment>